<feature type="region of interest" description="Disordered" evidence="2">
    <location>
        <begin position="26"/>
        <end position="135"/>
    </location>
</feature>
<dbReference type="Gene3D" id="3.40.50.1110">
    <property type="entry name" value="SGNH hydrolase"/>
    <property type="match status" value="1"/>
</dbReference>
<dbReference type="PANTHER" id="PTHR45642:SF7">
    <property type="entry name" value="GDSL ESTERASE_LIPASE"/>
    <property type="match status" value="1"/>
</dbReference>
<dbReference type="InterPro" id="IPR050592">
    <property type="entry name" value="GDSL_lipolytic_enzyme"/>
</dbReference>
<feature type="compositionally biased region" description="Low complexity" evidence="2">
    <location>
        <begin position="109"/>
        <end position="126"/>
    </location>
</feature>
<evidence type="ECO:0000256" key="1">
    <source>
        <dbReference type="ARBA" id="ARBA00008668"/>
    </source>
</evidence>
<feature type="compositionally biased region" description="Pro residues" evidence="2">
    <location>
        <begin position="28"/>
        <end position="53"/>
    </location>
</feature>
<name>A0A8R7QT42_TRIUA</name>
<dbReference type="InterPro" id="IPR036514">
    <property type="entry name" value="SGNH_hydro_sf"/>
</dbReference>
<dbReference type="Gramene" id="TuG1812G0700000031.01.T02">
    <property type="protein sequence ID" value="TuG1812G0700000031.01.T02"/>
    <property type="gene ID" value="TuG1812G0700000031.01"/>
</dbReference>
<gene>
    <name evidence="4" type="primary">LOC125519682</name>
</gene>
<evidence type="ECO:0008006" key="6">
    <source>
        <dbReference type="Google" id="ProtNLM"/>
    </source>
</evidence>
<keyword evidence="3" id="KW-0732">Signal</keyword>
<protein>
    <recommendedName>
        <fullName evidence="6">GDSL esterase/lipase</fullName>
    </recommendedName>
</protein>
<comment type="similarity">
    <text evidence="1">Belongs to the 'GDSL' lipolytic enzyme family.</text>
</comment>
<accession>A0A8R7QT42</accession>
<reference evidence="4" key="3">
    <citation type="submission" date="2022-06" db="UniProtKB">
        <authorList>
            <consortium name="EnsemblPlants"/>
        </authorList>
    </citation>
    <scope>IDENTIFICATION</scope>
</reference>
<dbReference type="PANTHER" id="PTHR45642">
    <property type="entry name" value="GDSL ESTERASE/LIPASE EXL3"/>
    <property type="match status" value="1"/>
</dbReference>
<dbReference type="InterPro" id="IPR035669">
    <property type="entry name" value="SGNH_plant_lipase-like"/>
</dbReference>
<dbReference type="Pfam" id="PF00657">
    <property type="entry name" value="Lipase_GDSL"/>
    <property type="match status" value="1"/>
</dbReference>
<dbReference type="CDD" id="cd01837">
    <property type="entry name" value="SGNH_plant_lipase_like"/>
    <property type="match status" value="1"/>
</dbReference>
<evidence type="ECO:0000313" key="5">
    <source>
        <dbReference type="Proteomes" id="UP000015106"/>
    </source>
</evidence>
<dbReference type="GO" id="GO:0016788">
    <property type="term" value="F:hydrolase activity, acting on ester bonds"/>
    <property type="evidence" value="ECO:0007669"/>
    <property type="project" value="InterPro"/>
</dbReference>
<feature type="signal peptide" evidence="3">
    <location>
        <begin position="1"/>
        <end position="22"/>
    </location>
</feature>
<sequence>MRGFPLAGVLVALLLAAGELHCAATAAPAPPAKASAPPPQHPGAPPQHAPPSPPRRHRPSHGQAPPVPRKQDPPSSPPPPPPKQDPPPPSPPPPQQQQDPPSPPPQQIIPPIQVVPPIQDPDAAAPAQPPRGGNRSAVCTTLLVFGDSTVDPGNNNRLRTTAKANFPPYGINFYGRRPTGRFTNGRLATDMLADKLGIMRTIPGFLDPTLKLGQLRKGVSFASAGSGYDDITANTLSALPFRRQLWHFWRYKQLIRALLGLRRAERIVNRATFIISAGTNDMLLNYIASNRSAGPIAMLRYENHLIARLGNYTQVSMNLWTKLPGINHAHVCVGIFVINAGCIIMQVMRMLGARRFVFVGLPPIGCLPIARTLLGRDPDGCDSDLNQLAASFNSRLVQLSNFVNYQPRMKSAYIDTYTIIRAATDNPQNYGLTEVSRGCCGSGMIEVGQTCRGRRTCPDPSKYMYWDAVHPTETTNQLITSLMLDSIAGIYS</sequence>
<reference evidence="4" key="2">
    <citation type="submission" date="2018-03" db="EMBL/GenBank/DDBJ databases">
        <title>The Triticum urartu genome reveals the dynamic nature of wheat genome evolution.</title>
        <authorList>
            <person name="Ling H."/>
            <person name="Ma B."/>
            <person name="Shi X."/>
            <person name="Liu H."/>
            <person name="Dong L."/>
            <person name="Sun H."/>
            <person name="Cao Y."/>
            <person name="Gao Q."/>
            <person name="Zheng S."/>
            <person name="Li Y."/>
            <person name="Yu Y."/>
            <person name="Du H."/>
            <person name="Qi M."/>
            <person name="Li Y."/>
            <person name="Yu H."/>
            <person name="Cui Y."/>
            <person name="Wang N."/>
            <person name="Chen C."/>
            <person name="Wu H."/>
            <person name="Zhao Y."/>
            <person name="Zhang J."/>
            <person name="Li Y."/>
            <person name="Zhou W."/>
            <person name="Zhang B."/>
            <person name="Hu W."/>
            <person name="Eijk M."/>
            <person name="Tang J."/>
            <person name="Witsenboer H."/>
            <person name="Zhao S."/>
            <person name="Li Z."/>
            <person name="Zhang A."/>
            <person name="Wang D."/>
            <person name="Liang C."/>
        </authorList>
    </citation>
    <scope>NUCLEOTIDE SEQUENCE [LARGE SCALE GENOMIC DNA]</scope>
    <source>
        <strain evidence="4">cv. G1812</strain>
    </source>
</reference>
<dbReference type="InterPro" id="IPR001087">
    <property type="entry name" value="GDSL"/>
</dbReference>
<dbReference type="AlphaFoldDB" id="A0A8R7QT42"/>
<dbReference type="PRINTS" id="PR01217">
    <property type="entry name" value="PRICHEXTENSN"/>
</dbReference>
<evidence type="ECO:0000256" key="2">
    <source>
        <dbReference type="SAM" id="MobiDB-lite"/>
    </source>
</evidence>
<dbReference type="SUPFAM" id="SSF52266">
    <property type="entry name" value="SGNH hydrolase"/>
    <property type="match status" value="1"/>
</dbReference>
<dbReference type="Proteomes" id="UP000015106">
    <property type="component" value="Chromosome 7"/>
</dbReference>
<feature type="chain" id="PRO_5035829691" description="GDSL esterase/lipase" evidence="3">
    <location>
        <begin position="23"/>
        <end position="492"/>
    </location>
</feature>
<evidence type="ECO:0000256" key="3">
    <source>
        <dbReference type="SAM" id="SignalP"/>
    </source>
</evidence>
<reference evidence="5" key="1">
    <citation type="journal article" date="2013" name="Nature">
        <title>Draft genome of the wheat A-genome progenitor Triticum urartu.</title>
        <authorList>
            <person name="Ling H.Q."/>
            <person name="Zhao S."/>
            <person name="Liu D."/>
            <person name="Wang J."/>
            <person name="Sun H."/>
            <person name="Zhang C."/>
            <person name="Fan H."/>
            <person name="Li D."/>
            <person name="Dong L."/>
            <person name="Tao Y."/>
            <person name="Gao C."/>
            <person name="Wu H."/>
            <person name="Li Y."/>
            <person name="Cui Y."/>
            <person name="Guo X."/>
            <person name="Zheng S."/>
            <person name="Wang B."/>
            <person name="Yu K."/>
            <person name="Liang Q."/>
            <person name="Yang W."/>
            <person name="Lou X."/>
            <person name="Chen J."/>
            <person name="Feng M."/>
            <person name="Jian J."/>
            <person name="Zhang X."/>
            <person name="Luo G."/>
            <person name="Jiang Y."/>
            <person name="Liu J."/>
            <person name="Wang Z."/>
            <person name="Sha Y."/>
            <person name="Zhang B."/>
            <person name="Wu H."/>
            <person name="Tang D."/>
            <person name="Shen Q."/>
            <person name="Xue P."/>
            <person name="Zou S."/>
            <person name="Wang X."/>
            <person name="Liu X."/>
            <person name="Wang F."/>
            <person name="Yang Y."/>
            <person name="An X."/>
            <person name="Dong Z."/>
            <person name="Zhang K."/>
            <person name="Zhang X."/>
            <person name="Luo M.C."/>
            <person name="Dvorak J."/>
            <person name="Tong Y."/>
            <person name="Wang J."/>
            <person name="Yang H."/>
            <person name="Li Z."/>
            <person name="Wang D."/>
            <person name="Zhang A."/>
            <person name="Wang J."/>
        </authorList>
    </citation>
    <scope>NUCLEOTIDE SEQUENCE</scope>
    <source>
        <strain evidence="5">cv. G1812</strain>
    </source>
</reference>
<dbReference type="EnsemblPlants" id="TuG1812G0700000031.01.T02">
    <property type="protein sequence ID" value="TuG1812G0700000031.01.T02"/>
    <property type="gene ID" value="TuG1812G0700000031.01"/>
</dbReference>
<evidence type="ECO:0000313" key="4">
    <source>
        <dbReference type="EnsemblPlants" id="TuG1812G0700000031.01.T02"/>
    </source>
</evidence>
<proteinExistence type="inferred from homology"/>
<feature type="compositionally biased region" description="Pro residues" evidence="2">
    <location>
        <begin position="74"/>
        <end position="108"/>
    </location>
</feature>
<organism evidence="4 5">
    <name type="scientific">Triticum urartu</name>
    <name type="common">Red wild einkorn</name>
    <name type="synonym">Crithodium urartu</name>
    <dbReference type="NCBI Taxonomy" id="4572"/>
    <lineage>
        <taxon>Eukaryota</taxon>
        <taxon>Viridiplantae</taxon>
        <taxon>Streptophyta</taxon>
        <taxon>Embryophyta</taxon>
        <taxon>Tracheophyta</taxon>
        <taxon>Spermatophyta</taxon>
        <taxon>Magnoliopsida</taxon>
        <taxon>Liliopsida</taxon>
        <taxon>Poales</taxon>
        <taxon>Poaceae</taxon>
        <taxon>BOP clade</taxon>
        <taxon>Pooideae</taxon>
        <taxon>Triticodae</taxon>
        <taxon>Triticeae</taxon>
        <taxon>Triticinae</taxon>
        <taxon>Triticum</taxon>
    </lineage>
</organism>
<keyword evidence="5" id="KW-1185">Reference proteome</keyword>